<dbReference type="InterPro" id="IPR023346">
    <property type="entry name" value="Lysozyme-like_dom_sf"/>
</dbReference>
<dbReference type="AlphaFoldDB" id="A0A931CL41"/>
<feature type="domain" description="Transglycosylase SLT" evidence="3">
    <location>
        <begin position="287"/>
        <end position="331"/>
    </location>
</feature>
<keyword evidence="5" id="KW-1185">Reference proteome</keyword>
<feature type="region of interest" description="Disordered" evidence="1">
    <location>
        <begin position="115"/>
        <end position="177"/>
    </location>
</feature>
<sequence>MKDSASVTPGMEKAGSGAAGSSAKAGDGAAGDGAAGDGAKPGEPVPVGAGAGASKSAGRRFRPVAAAGQAGRTTATWAKGPAGRVILPGIVVVALVVLAATSGAYLVPRALEAAPTPSATPTFTGESGAPGVPGAPGAPGSSWAVPSGPPASAGAFPPGASAPAPGATGLPTVQPTATGVRPADALATWAQQVGMRVSIPVVAVQAYGYAELVAAKQTPSCHLSWTTLAAIGKIESGHGSHEGAVLGFDGVAQPTIYGLPLDGQGGRQLIRDTDRGALDKDVNFDRAVGPMQFIPATWQTSGIDADNDGQKNPNDIDDAALAAATYLCQGGRDLSKPELWWEAVLTYNDVRQYAQDVFNTANDYGLRSRT</sequence>
<dbReference type="PANTHER" id="PTHR30163:SF8">
    <property type="entry name" value="LYTIC MUREIN TRANSGLYCOSYLASE"/>
    <property type="match status" value="1"/>
</dbReference>
<protein>
    <submittedName>
        <fullName evidence="4">Lytic murein transglycosylase</fullName>
    </submittedName>
</protein>
<keyword evidence="2" id="KW-0812">Transmembrane</keyword>
<dbReference type="Gene3D" id="1.10.530.10">
    <property type="match status" value="1"/>
</dbReference>
<dbReference type="PANTHER" id="PTHR30163">
    <property type="entry name" value="MEMBRANE-BOUND LYTIC MUREIN TRANSGLYCOSYLASE B"/>
    <property type="match status" value="1"/>
</dbReference>
<feature type="transmembrane region" description="Helical" evidence="2">
    <location>
        <begin position="85"/>
        <end position="107"/>
    </location>
</feature>
<dbReference type="EMBL" id="JADQTO010000023">
    <property type="protein sequence ID" value="MBG0566935.1"/>
    <property type="molecule type" value="Genomic_DNA"/>
</dbReference>
<feature type="compositionally biased region" description="Low complexity" evidence="1">
    <location>
        <begin position="138"/>
        <end position="169"/>
    </location>
</feature>
<dbReference type="GO" id="GO:0008933">
    <property type="term" value="F:peptidoglycan lytic transglycosylase activity"/>
    <property type="evidence" value="ECO:0007669"/>
    <property type="project" value="TreeGrafter"/>
</dbReference>
<dbReference type="InterPro" id="IPR043426">
    <property type="entry name" value="MltB-like"/>
</dbReference>
<dbReference type="RefSeq" id="WP_196418699.1">
    <property type="nucleotide sequence ID" value="NZ_JADQTO010000023.1"/>
</dbReference>
<accession>A0A931CL41</accession>
<evidence type="ECO:0000259" key="3">
    <source>
        <dbReference type="Pfam" id="PF13406"/>
    </source>
</evidence>
<gene>
    <name evidence="4" type="ORF">I4J89_36350</name>
</gene>
<feature type="region of interest" description="Disordered" evidence="1">
    <location>
        <begin position="1"/>
        <end position="58"/>
    </location>
</feature>
<reference evidence="4" key="1">
    <citation type="submission" date="2020-11" db="EMBL/GenBank/DDBJ databases">
        <title>Isolation and identification of active actinomycetes.</title>
        <authorList>
            <person name="Sun X."/>
        </authorList>
    </citation>
    <scope>NUCLEOTIDE SEQUENCE</scope>
    <source>
        <strain evidence="4">NEAU-A11</strain>
    </source>
</reference>
<feature type="compositionally biased region" description="Low complexity" evidence="1">
    <location>
        <begin position="115"/>
        <end position="132"/>
    </location>
</feature>
<evidence type="ECO:0000313" key="4">
    <source>
        <dbReference type="EMBL" id="MBG0566935.1"/>
    </source>
</evidence>
<comment type="caution">
    <text evidence="4">The sequence shown here is derived from an EMBL/GenBank/DDBJ whole genome shotgun (WGS) entry which is preliminary data.</text>
</comment>
<proteinExistence type="predicted"/>
<feature type="compositionally biased region" description="Low complexity" evidence="1">
    <location>
        <begin position="13"/>
        <end position="27"/>
    </location>
</feature>
<name>A0A931CL41_9ACTN</name>
<dbReference type="InterPro" id="IPR031304">
    <property type="entry name" value="SLT_2"/>
</dbReference>
<keyword evidence="2" id="KW-1133">Transmembrane helix</keyword>
<dbReference type="SUPFAM" id="SSF53955">
    <property type="entry name" value="Lysozyme-like"/>
    <property type="match status" value="1"/>
</dbReference>
<organism evidence="4 5">
    <name type="scientific">Actinoplanes aureus</name>
    <dbReference type="NCBI Taxonomy" id="2792083"/>
    <lineage>
        <taxon>Bacteria</taxon>
        <taxon>Bacillati</taxon>
        <taxon>Actinomycetota</taxon>
        <taxon>Actinomycetes</taxon>
        <taxon>Micromonosporales</taxon>
        <taxon>Micromonosporaceae</taxon>
        <taxon>Actinoplanes</taxon>
    </lineage>
</organism>
<dbReference type="GO" id="GO:0009253">
    <property type="term" value="P:peptidoglycan catabolic process"/>
    <property type="evidence" value="ECO:0007669"/>
    <property type="project" value="TreeGrafter"/>
</dbReference>
<evidence type="ECO:0000313" key="5">
    <source>
        <dbReference type="Proteomes" id="UP000598146"/>
    </source>
</evidence>
<evidence type="ECO:0000256" key="2">
    <source>
        <dbReference type="SAM" id="Phobius"/>
    </source>
</evidence>
<evidence type="ECO:0000256" key="1">
    <source>
        <dbReference type="SAM" id="MobiDB-lite"/>
    </source>
</evidence>
<dbReference type="Proteomes" id="UP000598146">
    <property type="component" value="Unassembled WGS sequence"/>
</dbReference>
<feature type="compositionally biased region" description="Low complexity" evidence="1">
    <location>
        <begin position="37"/>
        <end position="56"/>
    </location>
</feature>
<dbReference type="Pfam" id="PF13406">
    <property type="entry name" value="SLT_2"/>
    <property type="match status" value="1"/>
</dbReference>
<keyword evidence="2" id="KW-0472">Membrane</keyword>